<dbReference type="Proteomes" id="UP001597417">
    <property type="component" value="Unassembled WGS sequence"/>
</dbReference>
<name>A0ABW5G3V5_9PSEU</name>
<gene>
    <name evidence="1" type="ORF">ACFSXZ_35710</name>
</gene>
<evidence type="ECO:0000313" key="2">
    <source>
        <dbReference type="Proteomes" id="UP001597417"/>
    </source>
</evidence>
<evidence type="ECO:0008006" key="3">
    <source>
        <dbReference type="Google" id="ProtNLM"/>
    </source>
</evidence>
<reference evidence="2" key="1">
    <citation type="journal article" date="2019" name="Int. J. Syst. Evol. Microbiol.">
        <title>The Global Catalogue of Microorganisms (GCM) 10K type strain sequencing project: providing services to taxonomists for standard genome sequencing and annotation.</title>
        <authorList>
            <consortium name="The Broad Institute Genomics Platform"/>
            <consortium name="The Broad Institute Genome Sequencing Center for Infectious Disease"/>
            <person name="Wu L."/>
            <person name="Ma J."/>
        </authorList>
    </citation>
    <scope>NUCLEOTIDE SEQUENCE [LARGE SCALE GENOMIC DNA]</scope>
    <source>
        <strain evidence="2">CGMCC 4.7645</strain>
    </source>
</reference>
<accession>A0ABW5G3V5</accession>
<dbReference type="EMBL" id="JBHUKR010000022">
    <property type="protein sequence ID" value="MFD2421693.1"/>
    <property type="molecule type" value="Genomic_DNA"/>
</dbReference>
<evidence type="ECO:0000313" key="1">
    <source>
        <dbReference type="EMBL" id="MFD2421693.1"/>
    </source>
</evidence>
<protein>
    <recommendedName>
        <fullName evidence="3">DUF3307 domain-containing protein</fullName>
    </recommendedName>
</protein>
<sequence>MRELSYIPDPPRAQRPAITRTAQGLALYGALHATFTDVHPACDQILQNSADAIGKGKPGPEGRRHCARHVASYTAGQTLAAILVTRALGYRLPFRALAAGMALNAATHYAIDRREPFIRLMRRIGKGGYLDHATVQRREGVVDTSGPGTALMECDQATHRAIGVAASLITTWIAMRSQR</sequence>
<dbReference type="RefSeq" id="WP_378270415.1">
    <property type="nucleotide sequence ID" value="NZ_JBHUKR010000022.1"/>
</dbReference>
<organism evidence="1 2">
    <name type="scientific">Amycolatopsis pigmentata</name>
    <dbReference type="NCBI Taxonomy" id="450801"/>
    <lineage>
        <taxon>Bacteria</taxon>
        <taxon>Bacillati</taxon>
        <taxon>Actinomycetota</taxon>
        <taxon>Actinomycetes</taxon>
        <taxon>Pseudonocardiales</taxon>
        <taxon>Pseudonocardiaceae</taxon>
        <taxon>Amycolatopsis</taxon>
    </lineage>
</organism>
<comment type="caution">
    <text evidence="1">The sequence shown here is derived from an EMBL/GenBank/DDBJ whole genome shotgun (WGS) entry which is preliminary data.</text>
</comment>
<keyword evidence="2" id="KW-1185">Reference proteome</keyword>
<proteinExistence type="predicted"/>